<dbReference type="InterPro" id="IPR013249">
    <property type="entry name" value="RNA_pol_sigma70_r4_t2"/>
</dbReference>
<gene>
    <name evidence="8" type="primary">rpoE_5</name>
    <name evidence="8" type="ORF">KOR34_49810</name>
</gene>
<dbReference type="SUPFAM" id="SSF88946">
    <property type="entry name" value="Sigma2 domain of RNA polymerase sigma factors"/>
    <property type="match status" value="1"/>
</dbReference>
<keyword evidence="2" id="KW-0805">Transcription regulation</keyword>
<evidence type="ECO:0000313" key="8">
    <source>
        <dbReference type="EMBL" id="TWT30422.1"/>
    </source>
</evidence>
<accession>A0A5C5UY72</accession>
<reference evidence="8 9" key="1">
    <citation type="submission" date="2019-02" db="EMBL/GenBank/DDBJ databases">
        <title>Deep-cultivation of Planctomycetes and their phenomic and genomic characterization uncovers novel biology.</title>
        <authorList>
            <person name="Wiegand S."/>
            <person name="Jogler M."/>
            <person name="Boedeker C."/>
            <person name="Pinto D."/>
            <person name="Vollmers J."/>
            <person name="Rivas-Marin E."/>
            <person name="Kohn T."/>
            <person name="Peeters S.H."/>
            <person name="Heuer A."/>
            <person name="Rast P."/>
            <person name="Oberbeckmann S."/>
            <person name="Bunk B."/>
            <person name="Jeske O."/>
            <person name="Meyerdierks A."/>
            <person name="Storesund J.E."/>
            <person name="Kallscheuer N."/>
            <person name="Luecker S."/>
            <person name="Lage O.M."/>
            <person name="Pohl T."/>
            <person name="Merkel B.J."/>
            <person name="Hornburger P."/>
            <person name="Mueller R.-W."/>
            <person name="Bruemmer F."/>
            <person name="Labrenz M."/>
            <person name="Spormann A.M."/>
            <person name="Op Den Camp H."/>
            <person name="Overmann J."/>
            <person name="Amann R."/>
            <person name="Jetten M.S.M."/>
            <person name="Mascher T."/>
            <person name="Medema M.H."/>
            <person name="Devos D.P."/>
            <person name="Kaster A.-K."/>
            <person name="Ovreas L."/>
            <person name="Rohde M."/>
            <person name="Galperin M.Y."/>
            <person name="Jogler C."/>
        </authorList>
    </citation>
    <scope>NUCLEOTIDE SEQUENCE [LARGE SCALE GENOMIC DNA]</scope>
    <source>
        <strain evidence="8 9">KOR34</strain>
    </source>
</reference>
<dbReference type="Pfam" id="PF08281">
    <property type="entry name" value="Sigma70_r4_2"/>
    <property type="match status" value="1"/>
</dbReference>
<dbReference type="InterPro" id="IPR013324">
    <property type="entry name" value="RNA_pol_sigma_r3/r4-like"/>
</dbReference>
<dbReference type="Gene3D" id="1.10.10.10">
    <property type="entry name" value="Winged helix-like DNA-binding domain superfamily/Winged helix DNA-binding domain"/>
    <property type="match status" value="1"/>
</dbReference>
<evidence type="ECO:0000256" key="1">
    <source>
        <dbReference type="ARBA" id="ARBA00010641"/>
    </source>
</evidence>
<dbReference type="PANTHER" id="PTHR43133">
    <property type="entry name" value="RNA POLYMERASE ECF-TYPE SIGMA FACTO"/>
    <property type="match status" value="1"/>
</dbReference>
<feature type="domain" description="RNA polymerase sigma-70 region 2" evidence="6">
    <location>
        <begin position="26"/>
        <end position="89"/>
    </location>
</feature>
<dbReference type="InterPro" id="IPR007627">
    <property type="entry name" value="RNA_pol_sigma70_r2"/>
</dbReference>
<evidence type="ECO:0000259" key="6">
    <source>
        <dbReference type="Pfam" id="PF04542"/>
    </source>
</evidence>
<comment type="caution">
    <text evidence="8">The sequence shown here is derived from an EMBL/GenBank/DDBJ whole genome shotgun (WGS) entry which is preliminary data.</text>
</comment>
<dbReference type="NCBIfam" id="TIGR02937">
    <property type="entry name" value="sigma70-ECF"/>
    <property type="match status" value="1"/>
</dbReference>
<dbReference type="OrthoDB" id="291047at2"/>
<dbReference type="GO" id="GO:0003677">
    <property type="term" value="F:DNA binding"/>
    <property type="evidence" value="ECO:0007669"/>
    <property type="project" value="InterPro"/>
</dbReference>
<evidence type="ECO:0000313" key="9">
    <source>
        <dbReference type="Proteomes" id="UP000316714"/>
    </source>
</evidence>
<dbReference type="InterPro" id="IPR036388">
    <property type="entry name" value="WH-like_DNA-bd_sf"/>
</dbReference>
<protein>
    <submittedName>
        <fullName evidence="8">ECF RNA polymerase sigma-E factor</fullName>
    </submittedName>
</protein>
<evidence type="ECO:0000256" key="5">
    <source>
        <dbReference type="SAM" id="MobiDB-lite"/>
    </source>
</evidence>
<dbReference type="GO" id="GO:0006352">
    <property type="term" value="P:DNA-templated transcription initiation"/>
    <property type="evidence" value="ECO:0007669"/>
    <property type="project" value="InterPro"/>
</dbReference>
<evidence type="ECO:0000259" key="7">
    <source>
        <dbReference type="Pfam" id="PF08281"/>
    </source>
</evidence>
<dbReference type="Gene3D" id="1.10.1740.10">
    <property type="match status" value="1"/>
</dbReference>
<sequence length="193" mass="21144">MPASPFTDEDDVRQALRGDREAFGRLFDRHAPGVRAAAAAVGGLDAVDDVTQEAFLRAYRRLSTLRAPSSFGAWVRGVARQVARERRRHSDAAAPLTKNHAGEPPIENDPHAAAAAREEQSQLLAALERLPERDRLAVHAYYFSQQQADAAAAELGLSRSGYYAVLQRALKQLRAALTRDHATRRQGAEDGTH</sequence>
<keyword evidence="4" id="KW-0804">Transcription</keyword>
<feature type="domain" description="RNA polymerase sigma factor 70 region 4 type 2" evidence="7">
    <location>
        <begin position="122"/>
        <end position="173"/>
    </location>
</feature>
<dbReference type="InterPro" id="IPR039425">
    <property type="entry name" value="RNA_pol_sigma-70-like"/>
</dbReference>
<dbReference type="SUPFAM" id="SSF88659">
    <property type="entry name" value="Sigma3 and sigma4 domains of RNA polymerase sigma factors"/>
    <property type="match status" value="1"/>
</dbReference>
<evidence type="ECO:0000256" key="3">
    <source>
        <dbReference type="ARBA" id="ARBA00023082"/>
    </source>
</evidence>
<dbReference type="RefSeq" id="WP_146568775.1">
    <property type="nucleotide sequence ID" value="NZ_SIHJ01000005.1"/>
</dbReference>
<dbReference type="InterPro" id="IPR013325">
    <property type="entry name" value="RNA_pol_sigma_r2"/>
</dbReference>
<dbReference type="InterPro" id="IPR014284">
    <property type="entry name" value="RNA_pol_sigma-70_dom"/>
</dbReference>
<name>A0A5C5UY72_9BACT</name>
<comment type="similarity">
    <text evidence="1">Belongs to the sigma-70 factor family. ECF subfamily.</text>
</comment>
<feature type="region of interest" description="Disordered" evidence="5">
    <location>
        <begin position="85"/>
        <end position="118"/>
    </location>
</feature>
<dbReference type="EMBL" id="SIHJ01000005">
    <property type="protein sequence ID" value="TWT30422.1"/>
    <property type="molecule type" value="Genomic_DNA"/>
</dbReference>
<dbReference type="AlphaFoldDB" id="A0A5C5UY72"/>
<dbReference type="PANTHER" id="PTHR43133:SF51">
    <property type="entry name" value="RNA POLYMERASE SIGMA FACTOR"/>
    <property type="match status" value="1"/>
</dbReference>
<dbReference type="Pfam" id="PF04542">
    <property type="entry name" value="Sigma70_r2"/>
    <property type="match status" value="1"/>
</dbReference>
<dbReference type="Proteomes" id="UP000316714">
    <property type="component" value="Unassembled WGS sequence"/>
</dbReference>
<evidence type="ECO:0000256" key="4">
    <source>
        <dbReference type="ARBA" id="ARBA00023163"/>
    </source>
</evidence>
<evidence type="ECO:0000256" key="2">
    <source>
        <dbReference type="ARBA" id="ARBA00023015"/>
    </source>
</evidence>
<proteinExistence type="inferred from homology"/>
<keyword evidence="3" id="KW-0731">Sigma factor</keyword>
<keyword evidence="9" id="KW-1185">Reference proteome</keyword>
<organism evidence="8 9">
    <name type="scientific">Posidoniimonas corsicana</name>
    <dbReference type="NCBI Taxonomy" id="1938618"/>
    <lineage>
        <taxon>Bacteria</taxon>
        <taxon>Pseudomonadati</taxon>
        <taxon>Planctomycetota</taxon>
        <taxon>Planctomycetia</taxon>
        <taxon>Pirellulales</taxon>
        <taxon>Lacipirellulaceae</taxon>
        <taxon>Posidoniimonas</taxon>
    </lineage>
</organism>
<dbReference type="GO" id="GO:0016987">
    <property type="term" value="F:sigma factor activity"/>
    <property type="evidence" value="ECO:0007669"/>
    <property type="project" value="UniProtKB-KW"/>
</dbReference>